<name>A0A376W1S2_ECOLX</name>
<evidence type="ECO:0000256" key="2">
    <source>
        <dbReference type="ARBA" id="ARBA00022980"/>
    </source>
</evidence>
<keyword evidence="3 6" id="KW-0687">Ribonucleoprotein</keyword>
<dbReference type="InterPro" id="IPR023591">
    <property type="entry name" value="Ribosomal_uS2_flav_dom_sf"/>
</dbReference>
<dbReference type="PRINTS" id="PR00395">
    <property type="entry name" value="RIBOSOMALS2"/>
</dbReference>
<evidence type="ECO:0000313" key="8">
    <source>
        <dbReference type="Proteomes" id="UP000254716"/>
    </source>
</evidence>
<dbReference type="InterPro" id="IPR018130">
    <property type="entry name" value="Ribosomal_uS2_CS"/>
</dbReference>
<evidence type="ECO:0000256" key="4">
    <source>
        <dbReference type="ARBA" id="ARBA00035256"/>
    </source>
</evidence>
<dbReference type="PANTHER" id="PTHR12534">
    <property type="entry name" value="30S RIBOSOMAL PROTEIN S2 PROKARYOTIC AND ORGANELLAR"/>
    <property type="match status" value="1"/>
</dbReference>
<dbReference type="GO" id="GO:0003735">
    <property type="term" value="F:structural constituent of ribosome"/>
    <property type="evidence" value="ECO:0007669"/>
    <property type="project" value="InterPro"/>
</dbReference>
<sequence>MGGLPDALFVIDADHEHIAIKEANNLGIPVFAIVDTNSDPDGVDFVIPG</sequence>
<dbReference type="GO" id="GO:0006412">
    <property type="term" value="P:translation"/>
    <property type="evidence" value="ECO:0007669"/>
    <property type="project" value="InterPro"/>
</dbReference>
<protein>
    <recommendedName>
        <fullName evidence="4">Small ribosomal subunit protein uS2</fullName>
    </recommendedName>
    <alternativeName>
        <fullName evidence="5">30S ribosomal protein S2</fullName>
    </alternativeName>
</protein>
<evidence type="ECO:0000313" key="7">
    <source>
        <dbReference type="EMBL" id="STJ16748.1"/>
    </source>
</evidence>
<dbReference type="Gene3D" id="3.40.50.10490">
    <property type="entry name" value="Glucose-6-phosphate isomerase like protein, domain 1"/>
    <property type="match status" value="1"/>
</dbReference>
<organism evidence="7 8">
    <name type="scientific">Escherichia coli</name>
    <dbReference type="NCBI Taxonomy" id="562"/>
    <lineage>
        <taxon>Bacteria</taxon>
        <taxon>Pseudomonadati</taxon>
        <taxon>Pseudomonadota</taxon>
        <taxon>Gammaproteobacteria</taxon>
        <taxon>Enterobacterales</taxon>
        <taxon>Enterobacteriaceae</taxon>
        <taxon>Escherichia</taxon>
    </lineage>
</organism>
<proteinExistence type="inferred from homology"/>
<dbReference type="NCBIfam" id="TIGR01011">
    <property type="entry name" value="rpsB_bact"/>
    <property type="match status" value="1"/>
</dbReference>
<dbReference type="PANTHER" id="PTHR12534:SF0">
    <property type="entry name" value="SMALL RIBOSOMAL SUBUNIT PROTEIN US2M"/>
    <property type="match status" value="1"/>
</dbReference>
<accession>A0A376W1S2</accession>
<dbReference type="Pfam" id="PF00318">
    <property type="entry name" value="Ribosomal_S2"/>
    <property type="match status" value="1"/>
</dbReference>
<dbReference type="PROSITE" id="PS00963">
    <property type="entry name" value="RIBOSOMAL_S2_2"/>
    <property type="match status" value="1"/>
</dbReference>
<keyword evidence="2 6" id="KW-0689">Ribosomal protein</keyword>
<dbReference type="InterPro" id="IPR005706">
    <property type="entry name" value="Ribosomal_uS2_bac/mit/plastid"/>
</dbReference>
<dbReference type="EMBL" id="UGCV01000008">
    <property type="protein sequence ID" value="STJ16748.1"/>
    <property type="molecule type" value="Genomic_DNA"/>
</dbReference>
<dbReference type="AlphaFoldDB" id="A0A376W1S2"/>
<evidence type="ECO:0000256" key="6">
    <source>
        <dbReference type="RuleBase" id="RU003631"/>
    </source>
</evidence>
<gene>
    <name evidence="7" type="primary">rpsB_2</name>
    <name evidence="7" type="ORF">NCTC9081_02148</name>
</gene>
<dbReference type="Proteomes" id="UP000254716">
    <property type="component" value="Unassembled WGS sequence"/>
</dbReference>
<evidence type="ECO:0000256" key="5">
    <source>
        <dbReference type="ARBA" id="ARBA00035518"/>
    </source>
</evidence>
<evidence type="ECO:0000256" key="1">
    <source>
        <dbReference type="ARBA" id="ARBA00006242"/>
    </source>
</evidence>
<dbReference type="GO" id="GO:0022627">
    <property type="term" value="C:cytosolic small ribosomal subunit"/>
    <property type="evidence" value="ECO:0007669"/>
    <property type="project" value="TreeGrafter"/>
</dbReference>
<evidence type="ECO:0000256" key="3">
    <source>
        <dbReference type="ARBA" id="ARBA00023274"/>
    </source>
</evidence>
<comment type="similarity">
    <text evidence="1 6">Belongs to the universal ribosomal protein uS2 family.</text>
</comment>
<dbReference type="InterPro" id="IPR001865">
    <property type="entry name" value="Ribosomal_uS2"/>
</dbReference>
<dbReference type="SUPFAM" id="SSF52313">
    <property type="entry name" value="Ribosomal protein S2"/>
    <property type="match status" value="1"/>
</dbReference>
<reference evidence="7 8" key="1">
    <citation type="submission" date="2018-06" db="EMBL/GenBank/DDBJ databases">
        <authorList>
            <consortium name="Pathogen Informatics"/>
            <person name="Doyle S."/>
        </authorList>
    </citation>
    <scope>NUCLEOTIDE SEQUENCE [LARGE SCALE GENOMIC DNA]</scope>
    <source>
        <strain evidence="7 8">NCTC9081</strain>
    </source>
</reference>